<protein>
    <submittedName>
        <fullName evidence="3">Calpastatin</fullName>
    </submittedName>
</protein>
<dbReference type="InterPro" id="IPR014937">
    <property type="entry name" value="DUF1810"/>
</dbReference>
<dbReference type="SUPFAM" id="SSF140736">
    <property type="entry name" value="Rv1873-like"/>
    <property type="match status" value="2"/>
</dbReference>
<feature type="region of interest" description="Disordered" evidence="1">
    <location>
        <begin position="613"/>
        <end position="672"/>
    </location>
</feature>
<feature type="compositionally biased region" description="Basic and acidic residues" evidence="1">
    <location>
        <begin position="613"/>
        <end position="632"/>
    </location>
</feature>
<reference evidence="3" key="1">
    <citation type="submission" date="2017-09" db="EMBL/GenBank/DDBJ databases">
        <title>Polyketide synthases of a Diaporthe helianthi virulent isolate.</title>
        <authorList>
            <person name="Baroncelli R."/>
        </authorList>
    </citation>
    <scope>NUCLEOTIDE SEQUENCE [LARGE SCALE GENOMIC DNA]</scope>
    <source>
        <strain evidence="3">7/96</strain>
    </source>
</reference>
<dbReference type="InterPro" id="IPR045518">
    <property type="entry name" value="2EXR"/>
</dbReference>
<feature type="domain" description="2EXR" evidence="2">
    <location>
        <begin position="88"/>
        <end position="176"/>
    </location>
</feature>
<dbReference type="Pfam" id="PF20150">
    <property type="entry name" value="2EXR"/>
    <property type="match status" value="1"/>
</dbReference>
<sequence length="672" mass="77030">MTKRKNTRISSTTRRVPEDQSPAPEALGNDSAGLDSTGHQEAAEVHCEPSAAITNEMPSSNQPLNNEATIITNPQMMAPPSDKPATQFPEFLQLPAELRLQIWEQAFMQEDFRFHAPFNRGSIQRFRFDLMYDRDRVKPGEDESRGWVACFTPLRINTRPYLKFLRVSYESREYMIRKGKISTLTVHALQHEDSGKPVGPPRKRHMPYHFGKDVFCIEGISNGLGWSRKCSPLKFRRMEGPGRFLTANHLADVLEIALGLLFAPRIKSLAIIPHHKDVAKHRLGQRFIEEKIGKDMATLAKRFPSLGMVRSATPNYGWTLDGDDRFMTVHFDWTSASLRGTRQGGPTKMSEEDRDELYRQAWFKILDATSAAKTTSDPYNLERFIKAQDQGNAFNEILAAFSGGHRKPHPSTWMWFVFPQMNNCQTRSLRDRISSDGISYEESDERKWRRRDVWPKNQALTSLDEARAYLRHPILGDRVRQAARVVLESPFVDKFALMDNISMDVARLHSSMTIFRQATRFPTCIHDRKEDQAGDNRVFAQVLRRFFVRFSDSDEEADWEDSAGNKARPPKLGSRHKPTLACLETLEQVDIARREKEGAGCVCGHGKEQIEEMDRVSKRKMDDSRVAMEAEKKRKRQRKEQKRKEQEKALVDNSSTEAKATTSAKNDQVLNT</sequence>
<keyword evidence="4" id="KW-1185">Reference proteome</keyword>
<gene>
    <name evidence="3" type="ORF">DHEL01_v212282</name>
</gene>
<evidence type="ECO:0000259" key="2">
    <source>
        <dbReference type="Pfam" id="PF20150"/>
    </source>
</evidence>
<accession>A0A2P5HGF4</accession>
<dbReference type="Gene3D" id="1.25.40.380">
    <property type="entry name" value="Protein of unknown function DUF1810"/>
    <property type="match status" value="1"/>
</dbReference>
<name>A0A2P5HGF4_DIAHE</name>
<dbReference type="Pfam" id="PF08837">
    <property type="entry name" value="DUF1810"/>
    <property type="match status" value="2"/>
</dbReference>
<evidence type="ECO:0000256" key="1">
    <source>
        <dbReference type="SAM" id="MobiDB-lite"/>
    </source>
</evidence>
<dbReference type="EMBL" id="MAVT02002407">
    <property type="protein sequence ID" value="POS69325.1"/>
    <property type="molecule type" value="Genomic_DNA"/>
</dbReference>
<feature type="region of interest" description="Disordered" evidence="1">
    <location>
        <begin position="1"/>
        <end position="44"/>
    </location>
</feature>
<dbReference type="OrthoDB" id="447037at2759"/>
<organism evidence="3 4">
    <name type="scientific">Diaporthe helianthi</name>
    <dbReference type="NCBI Taxonomy" id="158607"/>
    <lineage>
        <taxon>Eukaryota</taxon>
        <taxon>Fungi</taxon>
        <taxon>Dikarya</taxon>
        <taxon>Ascomycota</taxon>
        <taxon>Pezizomycotina</taxon>
        <taxon>Sordariomycetes</taxon>
        <taxon>Sordariomycetidae</taxon>
        <taxon>Diaporthales</taxon>
        <taxon>Diaporthaceae</taxon>
        <taxon>Diaporthe</taxon>
    </lineage>
</organism>
<evidence type="ECO:0000313" key="3">
    <source>
        <dbReference type="EMBL" id="POS69325.1"/>
    </source>
</evidence>
<dbReference type="Proteomes" id="UP000094444">
    <property type="component" value="Unassembled WGS sequence"/>
</dbReference>
<feature type="compositionally biased region" description="Polar residues" evidence="1">
    <location>
        <begin position="652"/>
        <end position="672"/>
    </location>
</feature>
<evidence type="ECO:0000313" key="4">
    <source>
        <dbReference type="Proteomes" id="UP000094444"/>
    </source>
</evidence>
<dbReference type="InterPro" id="IPR036287">
    <property type="entry name" value="Rv1873-like_sf"/>
</dbReference>
<comment type="caution">
    <text evidence="3">The sequence shown here is derived from an EMBL/GenBank/DDBJ whole genome shotgun (WGS) entry which is preliminary data.</text>
</comment>
<dbReference type="InParanoid" id="A0A2P5HGF4"/>
<proteinExistence type="predicted"/>
<dbReference type="AlphaFoldDB" id="A0A2P5HGF4"/>